<feature type="short sequence motif" description="GXGXXG" evidence="4">
    <location>
        <begin position="19"/>
        <end position="24"/>
    </location>
</feature>
<dbReference type="GO" id="GO:0016042">
    <property type="term" value="P:lipid catabolic process"/>
    <property type="evidence" value="ECO:0007669"/>
    <property type="project" value="UniProtKB-UniRule"/>
</dbReference>
<protein>
    <submittedName>
        <fullName evidence="6">Patatin</fullName>
    </submittedName>
</protein>
<dbReference type="InterPro" id="IPR002641">
    <property type="entry name" value="PNPLA_dom"/>
</dbReference>
<evidence type="ECO:0000256" key="1">
    <source>
        <dbReference type="ARBA" id="ARBA00022801"/>
    </source>
</evidence>
<dbReference type="Proteomes" id="UP000235916">
    <property type="component" value="Unassembled WGS sequence"/>
</dbReference>
<keyword evidence="1 4" id="KW-0378">Hydrolase</keyword>
<accession>A0A2N8KZ78</accession>
<evidence type="ECO:0000313" key="7">
    <source>
        <dbReference type="Proteomes" id="UP000235916"/>
    </source>
</evidence>
<sequence length="366" mass="39498">MSRTPSTPPPPPINLALQGGGSHGAFTWGVLDALLEDGRLSFEGISGTSAGAMNAVALAHGFAQARLHGHGDGRDAARESLAAFWDGVIAMGALGEAQRAPFGFLFGPVDEDSSPAAPWLDAMSALWTSTVSPYQVNPFDINPLRSFVASRIDFEALARPGLAPKVFVVATRVSNGKAEVFSGTRLSVDAVMASACLPTLFKAVEIDGQHYWDGGYSGNPAIHPLIYQCSGRDIVLVQINPIERETLPTSSAQILDRLNEISFNAALIAEMRAIDFVKRLLAEGKVDPTHYKDVLMHRIDGGETLEAFSASSKSSTRASLIHQLRDLGRSHAQDWLRQHFKDLGQRSSVDIKRDYLDDLRLPIRGG</sequence>
<evidence type="ECO:0000259" key="5">
    <source>
        <dbReference type="PROSITE" id="PS51635"/>
    </source>
</evidence>
<name>A0A2N8KZ78_9BURK</name>
<dbReference type="Gene3D" id="3.40.1090.10">
    <property type="entry name" value="Cytosolic phospholipase A2 catalytic domain"/>
    <property type="match status" value="2"/>
</dbReference>
<organism evidence="6 7">
    <name type="scientific">Kinneretia aquatilis</name>
    <dbReference type="NCBI Taxonomy" id="2070761"/>
    <lineage>
        <taxon>Bacteria</taxon>
        <taxon>Pseudomonadati</taxon>
        <taxon>Pseudomonadota</taxon>
        <taxon>Betaproteobacteria</taxon>
        <taxon>Burkholderiales</taxon>
        <taxon>Sphaerotilaceae</taxon>
        <taxon>Roseateles</taxon>
    </lineage>
</organism>
<dbReference type="EMBL" id="POSP01000003">
    <property type="protein sequence ID" value="PND38770.1"/>
    <property type="molecule type" value="Genomic_DNA"/>
</dbReference>
<dbReference type="RefSeq" id="WP_102768688.1">
    <property type="nucleotide sequence ID" value="NZ_POSP01000003.1"/>
</dbReference>
<feature type="domain" description="PNPLA" evidence="5">
    <location>
        <begin position="15"/>
        <end position="226"/>
    </location>
</feature>
<proteinExistence type="predicted"/>
<gene>
    <name evidence="6" type="ORF">C1O66_15395</name>
</gene>
<dbReference type="SUPFAM" id="SSF52151">
    <property type="entry name" value="FabD/lysophospholipase-like"/>
    <property type="match status" value="1"/>
</dbReference>
<reference evidence="6 7" key="1">
    <citation type="submission" date="2018-01" db="EMBL/GenBank/DDBJ databases">
        <title>Draft genome sequence of Paucibacter aquatile CR182 isolated from freshwater of the Nakdong River.</title>
        <authorList>
            <person name="Choi A."/>
            <person name="Chung E.J."/>
        </authorList>
    </citation>
    <scope>NUCLEOTIDE SEQUENCE [LARGE SCALE GENOMIC DNA]</scope>
    <source>
        <strain evidence="6 7">CR182</strain>
    </source>
</reference>
<dbReference type="PANTHER" id="PTHR14226">
    <property type="entry name" value="NEUROPATHY TARGET ESTERASE/SWISS CHEESE D.MELANOGASTER"/>
    <property type="match status" value="1"/>
</dbReference>
<feature type="short sequence motif" description="GXSXG" evidence="4">
    <location>
        <begin position="47"/>
        <end position="51"/>
    </location>
</feature>
<dbReference type="PANTHER" id="PTHR14226:SF78">
    <property type="entry name" value="SLR0060 PROTEIN"/>
    <property type="match status" value="1"/>
</dbReference>
<evidence type="ECO:0000256" key="4">
    <source>
        <dbReference type="PROSITE-ProRule" id="PRU01161"/>
    </source>
</evidence>
<dbReference type="Pfam" id="PF01734">
    <property type="entry name" value="Patatin"/>
    <property type="match status" value="1"/>
</dbReference>
<evidence type="ECO:0000256" key="2">
    <source>
        <dbReference type="ARBA" id="ARBA00022963"/>
    </source>
</evidence>
<dbReference type="OrthoDB" id="9770965at2"/>
<feature type="active site" description="Proton acceptor" evidence="4">
    <location>
        <position position="213"/>
    </location>
</feature>
<dbReference type="InterPro" id="IPR050301">
    <property type="entry name" value="NTE"/>
</dbReference>
<feature type="short sequence motif" description="DGA/G" evidence="4">
    <location>
        <begin position="213"/>
        <end position="215"/>
    </location>
</feature>
<evidence type="ECO:0000256" key="3">
    <source>
        <dbReference type="ARBA" id="ARBA00023098"/>
    </source>
</evidence>
<dbReference type="PROSITE" id="PS51635">
    <property type="entry name" value="PNPLA"/>
    <property type="match status" value="1"/>
</dbReference>
<comment type="caution">
    <text evidence="6">The sequence shown here is derived from an EMBL/GenBank/DDBJ whole genome shotgun (WGS) entry which is preliminary data.</text>
</comment>
<dbReference type="GO" id="GO:0016787">
    <property type="term" value="F:hydrolase activity"/>
    <property type="evidence" value="ECO:0007669"/>
    <property type="project" value="UniProtKB-UniRule"/>
</dbReference>
<dbReference type="InterPro" id="IPR016035">
    <property type="entry name" value="Acyl_Trfase/lysoPLipase"/>
</dbReference>
<feature type="active site" description="Nucleophile" evidence="4">
    <location>
        <position position="49"/>
    </location>
</feature>
<keyword evidence="3 4" id="KW-0443">Lipid metabolism</keyword>
<evidence type="ECO:0000313" key="6">
    <source>
        <dbReference type="EMBL" id="PND38770.1"/>
    </source>
</evidence>
<keyword evidence="7" id="KW-1185">Reference proteome</keyword>
<dbReference type="AlphaFoldDB" id="A0A2N8KZ78"/>
<keyword evidence="2 4" id="KW-0442">Lipid degradation</keyword>